<dbReference type="SUPFAM" id="SSF52540">
    <property type="entry name" value="P-loop containing nucleoside triphosphate hydrolases"/>
    <property type="match status" value="1"/>
</dbReference>
<dbReference type="Proteomes" id="UP000460435">
    <property type="component" value="Unassembled WGS sequence"/>
</dbReference>
<sequence length="267" mass="28096">MTVLALTSTRGAPGVTTTALALALAWPRAVLLVEADVSGSSSIKAGHLRGQAGPEPNIVDLAVAYRNNALNLTSLRASTIELPLDSSRAVLPGLVSAAQRISLTQDFWIALGALLVGLPNHGIDVIIDAGRRGMRSGPDPLLERADLFIAVSRTRLDDVVSVAANAADLRGPTDVAVDRVGTVLVGEGQPHSAPAVGRATGIPVWSTIAWDPVNAERLSGGKEINSRQRFDKSPLMRSARTAVDDLSRIYQRRQHVVAPPMGGRVHG</sequence>
<protein>
    <recommendedName>
        <fullName evidence="3">ParA family protein</fullName>
    </recommendedName>
</protein>
<dbReference type="InterPro" id="IPR027417">
    <property type="entry name" value="P-loop_NTPase"/>
</dbReference>
<organism evidence="1 2">
    <name type="scientific">Phytoactinopolyspora mesophila</name>
    <dbReference type="NCBI Taxonomy" id="2650750"/>
    <lineage>
        <taxon>Bacteria</taxon>
        <taxon>Bacillati</taxon>
        <taxon>Actinomycetota</taxon>
        <taxon>Actinomycetes</taxon>
        <taxon>Jiangellales</taxon>
        <taxon>Jiangellaceae</taxon>
        <taxon>Phytoactinopolyspora</taxon>
    </lineage>
</organism>
<dbReference type="EMBL" id="WLZY01000010">
    <property type="protein sequence ID" value="NDL60216.1"/>
    <property type="molecule type" value="Genomic_DNA"/>
</dbReference>
<keyword evidence="2" id="KW-1185">Reference proteome</keyword>
<dbReference type="Gene3D" id="3.40.50.300">
    <property type="entry name" value="P-loop containing nucleotide triphosphate hydrolases"/>
    <property type="match status" value="1"/>
</dbReference>
<reference evidence="1 2" key="1">
    <citation type="submission" date="2019-11" db="EMBL/GenBank/DDBJ databases">
        <authorList>
            <person name="Li X.-J."/>
            <person name="Feng X.-M."/>
        </authorList>
    </citation>
    <scope>NUCLEOTIDE SEQUENCE [LARGE SCALE GENOMIC DNA]</scope>
    <source>
        <strain evidence="1 2">XMNu-373</strain>
    </source>
</reference>
<evidence type="ECO:0000313" key="1">
    <source>
        <dbReference type="EMBL" id="NDL60216.1"/>
    </source>
</evidence>
<evidence type="ECO:0008006" key="3">
    <source>
        <dbReference type="Google" id="ProtNLM"/>
    </source>
</evidence>
<accession>A0A7K3MAC7</accession>
<proteinExistence type="predicted"/>
<evidence type="ECO:0000313" key="2">
    <source>
        <dbReference type="Proteomes" id="UP000460435"/>
    </source>
</evidence>
<dbReference type="AlphaFoldDB" id="A0A7K3MAC7"/>
<name>A0A7K3MAC7_9ACTN</name>
<comment type="caution">
    <text evidence="1">The sequence shown here is derived from an EMBL/GenBank/DDBJ whole genome shotgun (WGS) entry which is preliminary data.</text>
</comment>
<dbReference type="RefSeq" id="WP_162452915.1">
    <property type="nucleotide sequence ID" value="NZ_WLZY01000010.1"/>
</dbReference>
<gene>
    <name evidence="1" type="ORF">F7O44_24385</name>
</gene>